<name>A0A024SLT6_HYPJR</name>
<dbReference type="Proteomes" id="UP000024376">
    <property type="component" value="Unassembled WGS sequence"/>
</dbReference>
<organism evidence="3 4">
    <name type="scientific">Hypocrea jecorina (strain ATCC 56765 / BCRC 32924 / NRRL 11460 / Rut C-30)</name>
    <name type="common">Trichoderma reesei</name>
    <dbReference type="NCBI Taxonomy" id="1344414"/>
    <lineage>
        <taxon>Eukaryota</taxon>
        <taxon>Fungi</taxon>
        <taxon>Dikarya</taxon>
        <taxon>Ascomycota</taxon>
        <taxon>Pezizomycotina</taxon>
        <taxon>Sordariomycetes</taxon>
        <taxon>Hypocreomycetidae</taxon>
        <taxon>Hypocreales</taxon>
        <taxon>Hypocreaceae</taxon>
        <taxon>Trichoderma</taxon>
    </lineage>
</organism>
<evidence type="ECO:0000313" key="3">
    <source>
        <dbReference type="EMBL" id="ETS06757.1"/>
    </source>
</evidence>
<keyword evidence="2" id="KW-0732">Signal</keyword>
<feature type="signal peptide" evidence="2">
    <location>
        <begin position="1"/>
        <end position="19"/>
    </location>
</feature>
<dbReference type="KEGG" id="trr:M419DRAFT_126186"/>
<dbReference type="AlphaFoldDB" id="A0A024SLT6"/>
<reference evidence="4" key="1">
    <citation type="journal article" date="2013" name="Ind. Biotechnol.">
        <title>Comparative genomics analysis of Trichoderma reesei strains.</title>
        <authorList>
            <person name="Koike H."/>
            <person name="Aerts A."/>
            <person name="LaButti K."/>
            <person name="Grigoriev I.V."/>
            <person name="Baker S.E."/>
        </authorList>
    </citation>
    <scope>NUCLEOTIDE SEQUENCE [LARGE SCALE GENOMIC DNA]</scope>
    <source>
        <strain evidence="4">ATCC 56765 / BCRC 32924 / NRRL 11460 / Rut C-30</strain>
    </source>
</reference>
<proteinExistence type="predicted"/>
<feature type="compositionally biased region" description="Pro residues" evidence="1">
    <location>
        <begin position="27"/>
        <end position="36"/>
    </location>
</feature>
<evidence type="ECO:0000313" key="4">
    <source>
        <dbReference type="Proteomes" id="UP000024376"/>
    </source>
</evidence>
<dbReference type="HOGENOM" id="CLU_1086102_0_0_1"/>
<protein>
    <submittedName>
        <fullName evidence="3">Uncharacterized protein</fullName>
    </submittedName>
</protein>
<evidence type="ECO:0000256" key="2">
    <source>
        <dbReference type="SAM" id="SignalP"/>
    </source>
</evidence>
<dbReference type="OrthoDB" id="4941480at2759"/>
<accession>A0A024SLT6</accession>
<feature type="region of interest" description="Disordered" evidence="1">
    <location>
        <begin position="23"/>
        <end position="42"/>
    </location>
</feature>
<feature type="chain" id="PRO_5001537325" evidence="2">
    <location>
        <begin position="20"/>
        <end position="256"/>
    </location>
</feature>
<evidence type="ECO:0000256" key="1">
    <source>
        <dbReference type="SAM" id="MobiDB-lite"/>
    </source>
</evidence>
<sequence length="256" mass="27842">MLLLRILASLLFHLPIVLSIPRHTPSLSPPPSPPPPPHHRNHHYNRSLEAIVVVAPLPPPPPPPTTTTIIEPIPFPLPPTTSFPLPPPTTTSDPWKDMCLPGQECDCSRIKDKNGEEYFQCVTNPRCDHCWINITTTTTTTTTSSSSLPSFSTPIILTTPATTKNLLSTDYRTLLPGTYTSSSHGTAHVVVVQQPASIHFVTLTVTREVQVTPLCEAVGSGVVFAVEFADWVRVFPNSWVIEGCSEKGGGLESMTT</sequence>
<dbReference type="EMBL" id="KI911139">
    <property type="protein sequence ID" value="ETS06757.1"/>
    <property type="molecule type" value="Genomic_DNA"/>
</dbReference>
<gene>
    <name evidence="3" type="ORF">M419DRAFT_126186</name>
</gene>